<dbReference type="InterPro" id="IPR007037">
    <property type="entry name" value="SIP_rossman_dom"/>
</dbReference>
<dbReference type="InterPro" id="IPR039261">
    <property type="entry name" value="FNR_nucleotide-bd"/>
</dbReference>
<dbReference type="Gene3D" id="3.40.50.80">
    <property type="entry name" value="Nucleotide-binding domain of ferredoxin-NADP reductase (FNR) module"/>
    <property type="match status" value="1"/>
</dbReference>
<evidence type="ECO:0000313" key="2">
    <source>
        <dbReference type="EMBL" id="MCI3276040.1"/>
    </source>
</evidence>
<dbReference type="SUPFAM" id="SSF63380">
    <property type="entry name" value="Riboflavin synthase domain-like"/>
    <property type="match status" value="1"/>
</dbReference>
<dbReference type="CDD" id="cd06193">
    <property type="entry name" value="siderophore_interacting"/>
    <property type="match status" value="1"/>
</dbReference>
<evidence type="ECO:0000259" key="1">
    <source>
        <dbReference type="PROSITE" id="PS51384"/>
    </source>
</evidence>
<dbReference type="InterPro" id="IPR017927">
    <property type="entry name" value="FAD-bd_FR_type"/>
</dbReference>
<dbReference type="EMBL" id="JALDAY010000011">
    <property type="protein sequence ID" value="MCI3276040.1"/>
    <property type="molecule type" value="Genomic_DNA"/>
</dbReference>
<name>A0ABS9YHM8_9ACTN</name>
<proteinExistence type="predicted"/>
<comment type="caution">
    <text evidence="2">The sequence shown here is derived from an EMBL/GenBank/DDBJ whole genome shotgun (WGS) entry which is preliminary data.</text>
</comment>
<evidence type="ECO:0000313" key="3">
    <source>
        <dbReference type="Proteomes" id="UP001165269"/>
    </source>
</evidence>
<dbReference type="PROSITE" id="PS51384">
    <property type="entry name" value="FAD_FR"/>
    <property type="match status" value="1"/>
</dbReference>
<organism evidence="2 3">
    <name type="scientific">Streptomyces cylindrosporus</name>
    <dbReference type="NCBI Taxonomy" id="2927583"/>
    <lineage>
        <taxon>Bacteria</taxon>
        <taxon>Bacillati</taxon>
        <taxon>Actinomycetota</taxon>
        <taxon>Actinomycetes</taxon>
        <taxon>Kitasatosporales</taxon>
        <taxon>Streptomycetaceae</taxon>
        <taxon>Streptomyces</taxon>
    </lineage>
</organism>
<dbReference type="RefSeq" id="WP_242772003.1">
    <property type="nucleotide sequence ID" value="NZ_JALDAY010000011.1"/>
</dbReference>
<feature type="domain" description="FAD-binding FR-type" evidence="1">
    <location>
        <begin position="12"/>
        <end position="112"/>
    </location>
</feature>
<dbReference type="Pfam" id="PF08021">
    <property type="entry name" value="FAD_binding_9"/>
    <property type="match status" value="1"/>
</dbReference>
<accession>A0ABS9YHM8</accession>
<dbReference type="Pfam" id="PF04954">
    <property type="entry name" value="SIP"/>
    <property type="match status" value="1"/>
</dbReference>
<dbReference type="Proteomes" id="UP001165269">
    <property type="component" value="Unassembled WGS sequence"/>
</dbReference>
<reference evidence="2" key="1">
    <citation type="submission" date="2022-03" db="EMBL/GenBank/DDBJ databases">
        <title>Streptomyces 7R015 and 7R016 isolated from Barleria lupulina in Thailand.</title>
        <authorList>
            <person name="Kanchanasin P."/>
            <person name="Phongsopitanun W."/>
            <person name="Tanasupawat S."/>
        </authorList>
    </citation>
    <scope>NUCLEOTIDE SEQUENCE</scope>
    <source>
        <strain evidence="2">7R015</strain>
    </source>
</reference>
<dbReference type="PANTHER" id="PTHR30157">
    <property type="entry name" value="FERRIC REDUCTASE, NADPH-DEPENDENT"/>
    <property type="match status" value="1"/>
</dbReference>
<dbReference type="PANTHER" id="PTHR30157:SF0">
    <property type="entry name" value="NADPH-DEPENDENT FERRIC-CHELATE REDUCTASE"/>
    <property type="match status" value="1"/>
</dbReference>
<dbReference type="InterPro" id="IPR013113">
    <property type="entry name" value="SIP_FAD-bd"/>
</dbReference>
<gene>
    <name evidence="2" type="ORF">MQP27_33685</name>
</gene>
<dbReference type="Gene3D" id="2.40.30.10">
    <property type="entry name" value="Translation factors"/>
    <property type="match status" value="1"/>
</dbReference>
<sequence>MPPTLLDPVLDLLMLRGTVTEAEPIAARMRRLRIEDDSLAGLTVRPGQQVRVLVAGSLTRRTYSIWRYDPSGAVELCVLDHNGAGPGARWGREVEVGERVRLGRPEGSFTLRPEAAHHVFVGEETASVAFGPMLAALPPGARISGCVETESAADRLPLAHADRLNWLTRGATSLPEAIRLLPPAPDGGIAYVAGEARTVQQVKQVLVREAGWDRRSVLTKPFWTPGKRGLE</sequence>
<keyword evidence="3" id="KW-1185">Reference proteome</keyword>
<dbReference type="InterPro" id="IPR017938">
    <property type="entry name" value="Riboflavin_synthase-like_b-brl"/>
</dbReference>
<dbReference type="InterPro" id="IPR039374">
    <property type="entry name" value="SIP_fam"/>
</dbReference>
<protein>
    <submittedName>
        <fullName evidence="2">Siderophore-interacting protein</fullName>
    </submittedName>
</protein>